<gene>
    <name evidence="1" type="ORF">PG997_010411</name>
</gene>
<organism evidence="1 2">
    <name type="scientific">Apiospora hydei</name>
    <dbReference type="NCBI Taxonomy" id="1337664"/>
    <lineage>
        <taxon>Eukaryota</taxon>
        <taxon>Fungi</taxon>
        <taxon>Dikarya</taxon>
        <taxon>Ascomycota</taxon>
        <taxon>Pezizomycotina</taxon>
        <taxon>Sordariomycetes</taxon>
        <taxon>Xylariomycetidae</taxon>
        <taxon>Amphisphaeriales</taxon>
        <taxon>Apiosporaceae</taxon>
        <taxon>Apiospora</taxon>
    </lineage>
</organism>
<keyword evidence="2" id="KW-1185">Reference proteome</keyword>
<dbReference type="InterPro" id="IPR036770">
    <property type="entry name" value="Ankyrin_rpt-contain_sf"/>
</dbReference>
<sequence>MAQILLREDLAMVCEALRQQHLHDRPNAYLSSLTPEPTHQPETIIATVASVHHGFQGLILNTICSFLSPQDMLNPVQSCKGFSDDVVETLYRQHHSSAIFWACTRDTILPLTNCLRFNIPLDQHLDISRDIPFSVDSTPTAPVVLSKPSPLILALASSRLRAAEFLIEQRAAVNLPEGAPDNDDDTTSFLQSSRWYPIHFAVLLTQSFERADDALWILEKLLDHGASANQKTLEAGPFGISRTPLAQVMSSAAPLEALELLLAHGADPLTMLAWAGRGHRATRLLDILLQSGARQRRAAGGRGTGPSHGKVHLAPTGNAVQLYLQSTLGVHDDGTESATVVTDLTKDREMEMQTVLDSSRTVTYEVGTGTSSD</sequence>
<evidence type="ECO:0008006" key="3">
    <source>
        <dbReference type="Google" id="ProtNLM"/>
    </source>
</evidence>
<accession>A0ABR1VWX6</accession>
<dbReference type="GeneID" id="92047786"/>
<dbReference type="Proteomes" id="UP001433268">
    <property type="component" value="Unassembled WGS sequence"/>
</dbReference>
<evidence type="ECO:0000313" key="2">
    <source>
        <dbReference type="Proteomes" id="UP001433268"/>
    </source>
</evidence>
<proteinExistence type="predicted"/>
<dbReference type="SUPFAM" id="SSF48403">
    <property type="entry name" value="Ankyrin repeat"/>
    <property type="match status" value="1"/>
</dbReference>
<protein>
    <recommendedName>
        <fullName evidence="3">Ankyrin</fullName>
    </recommendedName>
</protein>
<dbReference type="RefSeq" id="XP_066666688.1">
    <property type="nucleotide sequence ID" value="XM_066814726.1"/>
</dbReference>
<name>A0ABR1VWX6_9PEZI</name>
<dbReference type="EMBL" id="JAQQWN010000007">
    <property type="protein sequence ID" value="KAK8075748.1"/>
    <property type="molecule type" value="Genomic_DNA"/>
</dbReference>
<dbReference type="Gene3D" id="1.25.40.20">
    <property type="entry name" value="Ankyrin repeat-containing domain"/>
    <property type="match status" value="1"/>
</dbReference>
<comment type="caution">
    <text evidence="1">The sequence shown here is derived from an EMBL/GenBank/DDBJ whole genome shotgun (WGS) entry which is preliminary data.</text>
</comment>
<reference evidence="1 2" key="1">
    <citation type="submission" date="2023-01" db="EMBL/GenBank/DDBJ databases">
        <title>Analysis of 21 Apiospora genomes using comparative genomics revels a genus with tremendous synthesis potential of carbohydrate active enzymes and secondary metabolites.</title>
        <authorList>
            <person name="Sorensen T."/>
        </authorList>
    </citation>
    <scope>NUCLEOTIDE SEQUENCE [LARGE SCALE GENOMIC DNA]</scope>
    <source>
        <strain evidence="1 2">CBS 114990</strain>
    </source>
</reference>
<evidence type="ECO:0000313" key="1">
    <source>
        <dbReference type="EMBL" id="KAK8075748.1"/>
    </source>
</evidence>